<dbReference type="AlphaFoldDB" id="A0A816VFX0"/>
<reference evidence="2" key="1">
    <citation type="submission" date="2021-02" db="EMBL/GenBank/DDBJ databases">
        <authorList>
            <person name="Nowell W R."/>
        </authorList>
    </citation>
    <scope>NUCLEOTIDE SEQUENCE</scope>
</reference>
<proteinExistence type="predicted"/>
<dbReference type="PROSITE" id="PS50181">
    <property type="entry name" value="FBOX"/>
    <property type="match status" value="1"/>
</dbReference>
<evidence type="ECO:0000259" key="1">
    <source>
        <dbReference type="PROSITE" id="PS50181"/>
    </source>
</evidence>
<name>A0A816VFX0_9BILA</name>
<evidence type="ECO:0000313" key="3">
    <source>
        <dbReference type="Proteomes" id="UP000663824"/>
    </source>
</evidence>
<evidence type="ECO:0000313" key="2">
    <source>
        <dbReference type="EMBL" id="CAF2126881.1"/>
    </source>
</evidence>
<comment type="caution">
    <text evidence="2">The sequence shown here is derived from an EMBL/GenBank/DDBJ whole genome shotgun (WGS) entry which is preliminary data.</text>
</comment>
<dbReference type="Proteomes" id="UP000663824">
    <property type="component" value="Unassembled WGS sequence"/>
</dbReference>
<gene>
    <name evidence="2" type="ORF">MBJ925_LOCUS26901</name>
</gene>
<sequence>MENSCNQFNELPDEILMIIFKKLYNIDILYSLLGVNKRLNKIVKDFVFTSCLTLTTCLNNDLHYFLNNSMLDRFCFQILPQIHDKVKWINVESSSMKRILLSTNYPNLNGLGLYDLEIERARHLFIEETSLMDIFKNQISSLVIDITKDEKHNTRNDTLELIFTRIFSVFINLQRLDFGPSVSSCQVLSFDISRSTAFSSTLVELHINLSSILDYLYLLDGHFNQLHTLHVYICDLIASNWLSTYNKGTLPNLRCLLLHSSSETHMMKLLKTFIDGNELKKNITNHMTRLKKFAFNICSNIRLRGAIDLTSNEDIQQTFRVFKDYQIISTVDYFLKEKRGQCHIYSYPYNLQYYENITNNFPGGLFEYVSEISLFDERPFEHEFFLRIAQSFPLMKKLTLLNEKPQTNNNQHFSIIKYPRLIELVLYDAHEDYVEQFLLDTKSSLPFDIDLYVYFRPLKKVTHNFTRDATRINCSRVKFSYYKSMKRIPKHFKDYFLCTYRIKG</sequence>
<dbReference type="EMBL" id="CAJNRE010014332">
    <property type="protein sequence ID" value="CAF2126881.1"/>
    <property type="molecule type" value="Genomic_DNA"/>
</dbReference>
<organism evidence="2 3">
    <name type="scientific">Rotaria magnacalcarata</name>
    <dbReference type="NCBI Taxonomy" id="392030"/>
    <lineage>
        <taxon>Eukaryota</taxon>
        <taxon>Metazoa</taxon>
        <taxon>Spiralia</taxon>
        <taxon>Gnathifera</taxon>
        <taxon>Rotifera</taxon>
        <taxon>Eurotatoria</taxon>
        <taxon>Bdelloidea</taxon>
        <taxon>Philodinida</taxon>
        <taxon>Philodinidae</taxon>
        <taxon>Rotaria</taxon>
    </lineage>
</organism>
<protein>
    <recommendedName>
        <fullName evidence="1">F-box domain-containing protein</fullName>
    </recommendedName>
</protein>
<dbReference type="InterPro" id="IPR001810">
    <property type="entry name" value="F-box_dom"/>
</dbReference>
<accession>A0A816VFX0</accession>
<feature type="domain" description="F-box" evidence="1">
    <location>
        <begin position="5"/>
        <end position="51"/>
    </location>
</feature>